<protein>
    <submittedName>
        <fullName evidence="2">Crotonobetainyl-CoA:carnitine CoA-transferase CaiB-like acyl-CoA transferase</fullName>
    </submittedName>
</protein>
<organism evidence="2 3">
    <name type="scientific">Halosaccharopolyspora lacisalsi</name>
    <dbReference type="NCBI Taxonomy" id="1000566"/>
    <lineage>
        <taxon>Bacteria</taxon>
        <taxon>Bacillati</taxon>
        <taxon>Actinomycetota</taxon>
        <taxon>Actinomycetes</taxon>
        <taxon>Pseudonocardiales</taxon>
        <taxon>Pseudonocardiaceae</taxon>
        <taxon>Halosaccharopolyspora</taxon>
    </lineage>
</organism>
<feature type="region of interest" description="Disordered" evidence="1">
    <location>
        <begin position="80"/>
        <end position="109"/>
    </location>
</feature>
<dbReference type="EMBL" id="JACGWZ010000001">
    <property type="protein sequence ID" value="MBA8823957.1"/>
    <property type="molecule type" value="Genomic_DNA"/>
</dbReference>
<dbReference type="Proteomes" id="UP000569329">
    <property type="component" value="Unassembled WGS sequence"/>
</dbReference>
<dbReference type="AlphaFoldDB" id="A0A839DWY7"/>
<reference evidence="2 3" key="1">
    <citation type="submission" date="2020-07" db="EMBL/GenBank/DDBJ databases">
        <title>Sequencing the genomes of 1000 actinobacteria strains.</title>
        <authorList>
            <person name="Klenk H.-P."/>
        </authorList>
    </citation>
    <scope>NUCLEOTIDE SEQUENCE [LARGE SCALE GENOMIC DNA]</scope>
    <source>
        <strain evidence="2 3">DSM 45975</strain>
    </source>
</reference>
<dbReference type="RefSeq" id="WP_182543154.1">
    <property type="nucleotide sequence ID" value="NZ_JACGWZ010000001.1"/>
</dbReference>
<sequence length="161" mass="17224">MTTLPLDGINVVSIEQAVAAPFAIRQLADDPRFATGADRVAHSEELDPITANAGLNSVTELLHHRPGSASHRARPELRIATQRWPHRPPNSPPPRADRAGPLARGGRSRCHDAALLPPAVPVGLEPRMDPAPDIGEHTDTTLAGLGHDASRIDDLRTRGII</sequence>
<dbReference type="SUPFAM" id="SSF89796">
    <property type="entry name" value="CoA-transferase family III (CaiB/BaiF)"/>
    <property type="match status" value="1"/>
</dbReference>
<keyword evidence="3" id="KW-1185">Reference proteome</keyword>
<dbReference type="GO" id="GO:0016740">
    <property type="term" value="F:transferase activity"/>
    <property type="evidence" value="ECO:0007669"/>
    <property type="project" value="UniProtKB-KW"/>
</dbReference>
<dbReference type="InterPro" id="IPR023606">
    <property type="entry name" value="CoA-Trfase_III_dom_1_sf"/>
</dbReference>
<accession>A0A839DWY7</accession>
<gene>
    <name evidence="2" type="ORF">FHX42_001286</name>
</gene>
<evidence type="ECO:0000256" key="1">
    <source>
        <dbReference type="SAM" id="MobiDB-lite"/>
    </source>
</evidence>
<proteinExistence type="predicted"/>
<keyword evidence="2" id="KW-0808">Transferase</keyword>
<evidence type="ECO:0000313" key="2">
    <source>
        <dbReference type="EMBL" id="MBA8823957.1"/>
    </source>
</evidence>
<name>A0A839DWY7_9PSEU</name>
<comment type="caution">
    <text evidence="2">The sequence shown here is derived from an EMBL/GenBank/DDBJ whole genome shotgun (WGS) entry which is preliminary data.</text>
</comment>
<evidence type="ECO:0000313" key="3">
    <source>
        <dbReference type="Proteomes" id="UP000569329"/>
    </source>
</evidence>
<dbReference type="Gene3D" id="3.40.50.10540">
    <property type="entry name" value="Crotonobetainyl-coa:carnitine coa-transferase, domain 1"/>
    <property type="match status" value="1"/>
</dbReference>